<name>A0A7Y3T4D4_9HYPH</name>
<evidence type="ECO:0000313" key="2">
    <source>
        <dbReference type="Proteomes" id="UP000526233"/>
    </source>
</evidence>
<dbReference type="AlphaFoldDB" id="A0A7Y3T4D4"/>
<organism evidence="1 2">
    <name type="scientific">Brucella pseudogrignonensis</name>
    <dbReference type="NCBI Taxonomy" id="419475"/>
    <lineage>
        <taxon>Bacteria</taxon>
        <taxon>Pseudomonadati</taxon>
        <taxon>Pseudomonadota</taxon>
        <taxon>Alphaproteobacteria</taxon>
        <taxon>Hyphomicrobiales</taxon>
        <taxon>Brucellaceae</taxon>
        <taxon>Brucella/Ochrobactrum group</taxon>
        <taxon>Brucella</taxon>
    </lineage>
</organism>
<accession>A0A7Y3T4D4</accession>
<comment type="caution">
    <text evidence="1">The sequence shown here is derived from an EMBL/GenBank/DDBJ whole genome shotgun (WGS) entry which is preliminary data.</text>
</comment>
<sequence>MKPLYLFVLTHFQTQNRFPLLLERSKKIIRHLVKFSNLKFSYKFRYLFTKLGLRTKVRSLLKY</sequence>
<proteinExistence type="predicted"/>
<protein>
    <submittedName>
        <fullName evidence="1">Uncharacterized protein</fullName>
    </submittedName>
</protein>
<gene>
    <name evidence="1" type="ORF">EHE22_10355</name>
</gene>
<dbReference type="EMBL" id="PKQI01000002">
    <property type="protein sequence ID" value="NNV20824.1"/>
    <property type="molecule type" value="Genomic_DNA"/>
</dbReference>
<evidence type="ECO:0000313" key="1">
    <source>
        <dbReference type="EMBL" id="NNV20824.1"/>
    </source>
</evidence>
<reference evidence="1 2" key="1">
    <citation type="submission" date="2018-11" db="EMBL/GenBank/DDBJ databases">
        <title>Genome sequencing and analysis.</title>
        <authorList>
            <person name="Huang Y.-T."/>
        </authorList>
    </citation>
    <scope>NUCLEOTIDE SEQUENCE [LARGE SCALE GENOMIC DNA]</scope>
    <source>
        <strain evidence="1 2">SHIN</strain>
    </source>
</reference>
<dbReference type="Proteomes" id="UP000526233">
    <property type="component" value="Unassembled WGS sequence"/>
</dbReference>